<evidence type="ECO:0000313" key="2">
    <source>
        <dbReference type="Proteomes" id="UP000789570"/>
    </source>
</evidence>
<dbReference type="OrthoDB" id="2387127at2759"/>
<keyword evidence="2" id="KW-1185">Reference proteome</keyword>
<dbReference type="AlphaFoldDB" id="A0A9N9EMI1"/>
<evidence type="ECO:0000313" key="1">
    <source>
        <dbReference type="EMBL" id="CAG8684291.1"/>
    </source>
</evidence>
<proteinExistence type="predicted"/>
<reference evidence="1" key="1">
    <citation type="submission" date="2021-06" db="EMBL/GenBank/DDBJ databases">
        <authorList>
            <person name="Kallberg Y."/>
            <person name="Tangrot J."/>
            <person name="Rosling A."/>
        </authorList>
    </citation>
    <scope>NUCLEOTIDE SEQUENCE</scope>
    <source>
        <strain evidence="1">UK204</strain>
    </source>
</reference>
<sequence length="427" mass="49302">FSVCLSFQSAGTVSIKGCRQEIHRSGVISHARFGTSYASCTSSLSEQRRTFYKEVWTREKEKRQFLEQERNVNIIRENVEFILGKCRTKIKNGCSDSIMIAYTEVVHHLERLDLSSIRPEVPIASGVIDLSGSKDLFTNLSLRTKQILTHHTFHNEGIPEQINMMIDDFVRTYKDLGPDFDPVFMRPFAFPQGEIPVESKRILMTVFDLLEGLRRIWSCRPLLTEDEYSENAYVIHAVSKVLDPIFTYSKWPLKRAWSEQMSKSSQSRMERMEATNSGKKPDLQVLLKLDMAESELVLAEFSRLLPQLDKEIIDWKKVVRICKDCFDERYNIFFNGRDDTSDTARSINTKLGKVPILGIQLVIPLRISSRQTVEEFLKNALEMRSVVEKIIAMTVDIKDEINLLREIEDRTPSSSMMSTTYSPPRNY</sequence>
<protein>
    <submittedName>
        <fullName evidence="1">17276_t:CDS:1</fullName>
    </submittedName>
</protein>
<organism evidence="1 2">
    <name type="scientific">Funneliformis caledonium</name>
    <dbReference type="NCBI Taxonomy" id="1117310"/>
    <lineage>
        <taxon>Eukaryota</taxon>
        <taxon>Fungi</taxon>
        <taxon>Fungi incertae sedis</taxon>
        <taxon>Mucoromycota</taxon>
        <taxon>Glomeromycotina</taxon>
        <taxon>Glomeromycetes</taxon>
        <taxon>Glomerales</taxon>
        <taxon>Glomeraceae</taxon>
        <taxon>Funneliformis</taxon>
    </lineage>
</organism>
<comment type="caution">
    <text evidence="1">The sequence shown here is derived from an EMBL/GenBank/DDBJ whole genome shotgun (WGS) entry which is preliminary data.</text>
</comment>
<feature type="non-terminal residue" evidence="1">
    <location>
        <position position="1"/>
    </location>
</feature>
<name>A0A9N9EMI1_9GLOM</name>
<accession>A0A9N9EMI1</accession>
<dbReference type="Proteomes" id="UP000789570">
    <property type="component" value="Unassembled WGS sequence"/>
</dbReference>
<dbReference type="EMBL" id="CAJVPQ010006390">
    <property type="protein sequence ID" value="CAG8684291.1"/>
    <property type="molecule type" value="Genomic_DNA"/>
</dbReference>
<gene>
    <name evidence="1" type="ORF">FCALED_LOCUS12668</name>
</gene>